<organism evidence="1 2">
    <name type="scientific">Ricinus communis</name>
    <name type="common">Castor bean</name>
    <dbReference type="NCBI Taxonomy" id="3988"/>
    <lineage>
        <taxon>Eukaryota</taxon>
        <taxon>Viridiplantae</taxon>
        <taxon>Streptophyta</taxon>
        <taxon>Embryophyta</taxon>
        <taxon>Tracheophyta</taxon>
        <taxon>Spermatophyta</taxon>
        <taxon>Magnoliopsida</taxon>
        <taxon>eudicotyledons</taxon>
        <taxon>Gunneridae</taxon>
        <taxon>Pentapetalae</taxon>
        <taxon>rosids</taxon>
        <taxon>fabids</taxon>
        <taxon>Malpighiales</taxon>
        <taxon>Euphorbiaceae</taxon>
        <taxon>Acalyphoideae</taxon>
        <taxon>Acalypheae</taxon>
        <taxon>Ricinus</taxon>
    </lineage>
</organism>
<dbReference type="AlphaFoldDB" id="B9R8U6"/>
<dbReference type="EMBL" id="EQ973772">
    <property type="protein sequence ID" value="EEF52926.1"/>
    <property type="molecule type" value="Genomic_DNA"/>
</dbReference>
<gene>
    <name evidence="1" type="ORF">RCOM_1602270</name>
</gene>
<sequence>MLCVKLHTLTGDHVIVTNYWVHMISAKVLELKVSRGAVLEKKAQGGELGKGYRIQAAIFS</sequence>
<dbReference type="InParanoid" id="B9R8U6"/>
<dbReference type="Proteomes" id="UP000008311">
    <property type="component" value="Unassembled WGS sequence"/>
</dbReference>
<evidence type="ECO:0000313" key="2">
    <source>
        <dbReference type="Proteomes" id="UP000008311"/>
    </source>
</evidence>
<evidence type="ECO:0000313" key="1">
    <source>
        <dbReference type="EMBL" id="EEF52926.1"/>
    </source>
</evidence>
<accession>B9R8U6</accession>
<name>B9R8U6_RICCO</name>
<keyword evidence="2" id="KW-1185">Reference proteome</keyword>
<reference evidence="2" key="1">
    <citation type="journal article" date="2010" name="Nat. Biotechnol.">
        <title>Draft genome sequence of the oilseed species Ricinus communis.</title>
        <authorList>
            <person name="Chan A.P."/>
            <person name="Crabtree J."/>
            <person name="Zhao Q."/>
            <person name="Lorenzi H."/>
            <person name="Orvis J."/>
            <person name="Puiu D."/>
            <person name="Melake-Berhan A."/>
            <person name="Jones K.M."/>
            <person name="Redman J."/>
            <person name="Chen G."/>
            <person name="Cahoon E.B."/>
            <person name="Gedil M."/>
            <person name="Stanke M."/>
            <person name="Haas B.J."/>
            <person name="Wortman J.R."/>
            <person name="Fraser-Liggett C.M."/>
            <person name="Ravel J."/>
            <person name="Rabinowicz P.D."/>
        </authorList>
    </citation>
    <scope>NUCLEOTIDE SEQUENCE [LARGE SCALE GENOMIC DNA]</scope>
    <source>
        <strain evidence="2">cv. Hale</strain>
    </source>
</reference>
<proteinExistence type="predicted"/>
<protein>
    <submittedName>
        <fullName evidence="1">Uncharacterized protein</fullName>
    </submittedName>
</protein>